<sequence length="353" mass="39927">MRAFQRGFFCSDLSLRYPYRECTITIPMLLIYTLLLPMLFISVVEIMRICKCFRLRKYITNLARSLAIFSFGFIATYLTAELAKNVVGRLRPHFYTACQPRLSDGSSCESAYEQLVGGGVYVEHYYCSNRNLSARQLRELHVSFPSAHSSLSFYAMLVLCFYLHAVWRGRGTTRVLRHILQFLLLLLACYIALSRVRDYWHHWSDVLAGALLGIVYAILTAVYVGRMLRPGFADAASPHKHKKHQYKLGGKQQVNPLAHTHHHHNPHPLSASQHRLAQHDARGGRMLLVAASGSVSNLQQQQLLPPAHEDLEKQQLHEQVVKEHLIERGSIGGVDGGTGGDCEWKLQAVVLPT</sequence>
<feature type="domain" description="Phosphatidic acid phosphatase type 2/haloperoxidase" evidence="7">
    <location>
        <begin position="66"/>
        <end position="221"/>
    </location>
</feature>
<dbReference type="EMBL" id="GBXI01001005">
    <property type="protein sequence ID" value="JAD13287.1"/>
    <property type="molecule type" value="Transcribed_RNA"/>
</dbReference>
<dbReference type="InterPro" id="IPR043216">
    <property type="entry name" value="PAP-like"/>
</dbReference>
<accession>A0A0A1XQT4</accession>
<dbReference type="PANTHER" id="PTHR10165">
    <property type="entry name" value="LIPID PHOSPHATE PHOSPHATASE"/>
    <property type="match status" value="1"/>
</dbReference>
<comment type="subcellular location">
    <subcellularLocation>
        <location evidence="1">Membrane</location>
        <topology evidence="1">Multi-pass membrane protein</topology>
    </subcellularLocation>
</comment>
<dbReference type="OrthoDB" id="8907274at2759"/>
<feature type="transmembrane region" description="Helical" evidence="6">
    <location>
        <begin position="142"/>
        <end position="163"/>
    </location>
</feature>
<evidence type="ECO:0000313" key="10">
    <source>
        <dbReference type="EMBL" id="JAD07957.1"/>
    </source>
</evidence>
<dbReference type="SUPFAM" id="SSF48317">
    <property type="entry name" value="Acid phosphatase/Vanadium-dependent haloperoxidase"/>
    <property type="match status" value="1"/>
</dbReference>
<evidence type="ECO:0000256" key="5">
    <source>
        <dbReference type="ARBA" id="ARBA00023136"/>
    </source>
</evidence>
<dbReference type="GO" id="GO:0046839">
    <property type="term" value="P:phospholipid dephosphorylation"/>
    <property type="evidence" value="ECO:0007669"/>
    <property type="project" value="TreeGrafter"/>
</dbReference>
<dbReference type="EMBL" id="GBXI01006335">
    <property type="protein sequence ID" value="JAD07957.1"/>
    <property type="molecule type" value="Transcribed_RNA"/>
</dbReference>
<evidence type="ECO:0000256" key="3">
    <source>
        <dbReference type="ARBA" id="ARBA00022692"/>
    </source>
</evidence>
<proteinExistence type="inferred from homology"/>
<dbReference type="InterPro" id="IPR000326">
    <property type="entry name" value="PAP2/HPO"/>
</dbReference>
<keyword evidence="5 6" id="KW-0472">Membrane</keyword>
<dbReference type="InterPro" id="IPR036938">
    <property type="entry name" value="PAP2/HPO_sf"/>
</dbReference>
<keyword evidence="4 6" id="KW-1133">Transmembrane helix</keyword>
<dbReference type="GO" id="GO:0007165">
    <property type="term" value="P:signal transduction"/>
    <property type="evidence" value="ECO:0007669"/>
    <property type="project" value="TreeGrafter"/>
</dbReference>
<dbReference type="CDD" id="cd03384">
    <property type="entry name" value="PAP2_wunen"/>
    <property type="match status" value="1"/>
</dbReference>
<evidence type="ECO:0000256" key="6">
    <source>
        <dbReference type="SAM" id="Phobius"/>
    </source>
</evidence>
<dbReference type="EMBL" id="GBXI01012380">
    <property type="protein sequence ID" value="JAD01912.1"/>
    <property type="molecule type" value="Transcribed_RNA"/>
</dbReference>
<dbReference type="SMART" id="SM00014">
    <property type="entry name" value="acidPPc"/>
    <property type="match status" value="1"/>
</dbReference>
<evidence type="ECO:0000313" key="11">
    <source>
        <dbReference type="EMBL" id="JAD13287.1"/>
    </source>
</evidence>
<evidence type="ECO:0000256" key="4">
    <source>
        <dbReference type="ARBA" id="ARBA00022989"/>
    </source>
</evidence>
<reference evidence="11" key="1">
    <citation type="submission" date="2014-11" db="EMBL/GenBank/DDBJ databases">
        <authorList>
            <person name="Geib S."/>
        </authorList>
    </citation>
    <scope>NUCLEOTIDE SEQUENCE</scope>
</reference>
<name>A0A0A1XQT4_ZEUCU</name>
<evidence type="ECO:0000313" key="9">
    <source>
        <dbReference type="EMBL" id="JAD05444.1"/>
    </source>
</evidence>
<dbReference type="PANTHER" id="PTHR10165:SF197">
    <property type="entry name" value="FI04477P-RELATED"/>
    <property type="match status" value="1"/>
</dbReference>
<dbReference type="AlphaFoldDB" id="A0A0A1XQT4"/>
<dbReference type="EMBL" id="GBXI01008848">
    <property type="protein sequence ID" value="JAD05444.1"/>
    <property type="molecule type" value="Transcribed_RNA"/>
</dbReference>
<evidence type="ECO:0000313" key="8">
    <source>
        <dbReference type="EMBL" id="JAD01912.1"/>
    </source>
</evidence>
<protein>
    <submittedName>
        <fullName evidence="11">Putative phosphatidate phosphatase</fullName>
    </submittedName>
</protein>
<dbReference type="GO" id="GO:0005886">
    <property type="term" value="C:plasma membrane"/>
    <property type="evidence" value="ECO:0007669"/>
    <property type="project" value="TreeGrafter"/>
</dbReference>
<keyword evidence="3 6" id="KW-0812">Transmembrane</keyword>
<feature type="transmembrane region" description="Helical" evidence="6">
    <location>
        <begin position="24"/>
        <end position="46"/>
    </location>
</feature>
<feature type="transmembrane region" description="Helical" evidence="6">
    <location>
        <begin position="175"/>
        <end position="194"/>
    </location>
</feature>
<dbReference type="GO" id="GO:0006644">
    <property type="term" value="P:phospholipid metabolic process"/>
    <property type="evidence" value="ECO:0007669"/>
    <property type="project" value="InterPro"/>
</dbReference>
<gene>
    <name evidence="11" type="primary">wun_11</name>
    <name evidence="8" type="synonym">wun_10</name>
    <name evidence="9" type="synonym">wun_3</name>
    <name evidence="10" type="synonym">wun_4</name>
    <name evidence="10" type="ORF">g.23404</name>
    <name evidence="8" type="ORF">g.23407</name>
    <name evidence="9" type="ORF">g.23415</name>
    <name evidence="11" type="ORF">g.23424</name>
</gene>
<feature type="transmembrane region" description="Helical" evidence="6">
    <location>
        <begin position="206"/>
        <end position="224"/>
    </location>
</feature>
<comment type="similarity">
    <text evidence="2">Belongs to the PA-phosphatase related phosphoesterase family.</text>
</comment>
<organism evidence="11">
    <name type="scientific">Zeugodacus cucurbitae</name>
    <name type="common">Melon fruit fly</name>
    <name type="synonym">Bactrocera cucurbitae</name>
    <dbReference type="NCBI Taxonomy" id="28588"/>
    <lineage>
        <taxon>Eukaryota</taxon>
        <taxon>Metazoa</taxon>
        <taxon>Ecdysozoa</taxon>
        <taxon>Arthropoda</taxon>
        <taxon>Hexapoda</taxon>
        <taxon>Insecta</taxon>
        <taxon>Pterygota</taxon>
        <taxon>Neoptera</taxon>
        <taxon>Endopterygota</taxon>
        <taxon>Diptera</taxon>
        <taxon>Brachycera</taxon>
        <taxon>Muscomorpha</taxon>
        <taxon>Tephritoidea</taxon>
        <taxon>Tephritidae</taxon>
        <taxon>Zeugodacus</taxon>
        <taxon>Zeugodacus</taxon>
    </lineage>
</organism>
<feature type="transmembrane region" description="Helical" evidence="6">
    <location>
        <begin position="58"/>
        <end position="80"/>
    </location>
</feature>
<dbReference type="Gene3D" id="1.20.144.10">
    <property type="entry name" value="Phosphatidic acid phosphatase type 2/haloperoxidase"/>
    <property type="match status" value="1"/>
</dbReference>
<dbReference type="Pfam" id="PF01569">
    <property type="entry name" value="PAP2"/>
    <property type="match status" value="1"/>
</dbReference>
<reference evidence="11" key="2">
    <citation type="journal article" date="2015" name="Gigascience">
        <title>Reconstructing a comprehensive transcriptome assembly of a white-pupal translocated strain of the pest fruit fly Bactrocera cucurbitae.</title>
        <authorList>
            <person name="Sim S.B."/>
            <person name="Calla B."/>
            <person name="Hall B."/>
            <person name="DeRego T."/>
            <person name="Geib S.M."/>
        </authorList>
    </citation>
    <scope>NUCLEOTIDE SEQUENCE</scope>
</reference>
<evidence type="ECO:0000256" key="2">
    <source>
        <dbReference type="ARBA" id="ARBA00008816"/>
    </source>
</evidence>
<evidence type="ECO:0000259" key="7">
    <source>
        <dbReference type="SMART" id="SM00014"/>
    </source>
</evidence>
<dbReference type="GO" id="GO:0008195">
    <property type="term" value="F:phosphatidate phosphatase activity"/>
    <property type="evidence" value="ECO:0007669"/>
    <property type="project" value="TreeGrafter"/>
</dbReference>
<evidence type="ECO:0000256" key="1">
    <source>
        <dbReference type="ARBA" id="ARBA00004141"/>
    </source>
</evidence>